<organism evidence="1 2">
    <name type="scientific">Paenibacillus medicaginis</name>
    <dbReference type="NCBI Taxonomy" id="1470560"/>
    <lineage>
        <taxon>Bacteria</taxon>
        <taxon>Bacillati</taxon>
        <taxon>Bacillota</taxon>
        <taxon>Bacilli</taxon>
        <taxon>Bacillales</taxon>
        <taxon>Paenibacillaceae</taxon>
        <taxon>Paenibacillus</taxon>
    </lineage>
</organism>
<dbReference type="EMBL" id="JBHIRY010000001">
    <property type="protein sequence ID" value="MFB5759234.1"/>
    <property type="molecule type" value="Genomic_DNA"/>
</dbReference>
<comment type="caution">
    <text evidence="1">The sequence shown here is derived from an EMBL/GenBank/DDBJ whole genome shotgun (WGS) entry which is preliminary data.</text>
</comment>
<reference evidence="1 2" key="1">
    <citation type="submission" date="2024-09" db="EMBL/GenBank/DDBJ databases">
        <title>Paenibacillus zeirhizospherea sp. nov., isolated from surface of the maize (Zea mays) roots in a horticulture field, Hungary.</title>
        <authorList>
            <person name="Marton D."/>
            <person name="Farkas M."/>
            <person name="Bedics A."/>
            <person name="Toth E."/>
            <person name="Tancsics A."/>
            <person name="Boka K."/>
            <person name="Marati G."/>
            <person name="Kriszt B."/>
            <person name="Cserhati M."/>
        </authorList>
    </citation>
    <scope>NUCLEOTIDE SEQUENCE [LARGE SCALE GENOMIC DNA]</scope>
    <source>
        <strain evidence="1 2">JCM 18446</strain>
    </source>
</reference>
<evidence type="ECO:0000313" key="2">
    <source>
        <dbReference type="Proteomes" id="UP001580430"/>
    </source>
</evidence>
<keyword evidence="2" id="KW-1185">Reference proteome</keyword>
<evidence type="ECO:0000313" key="1">
    <source>
        <dbReference type="EMBL" id="MFB5759234.1"/>
    </source>
</evidence>
<protein>
    <submittedName>
        <fullName evidence="1">Uncharacterized protein</fullName>
    </submittedName>
</protein>
<gene>
    <name evidence="1" type="ORF">ACE5LO_02390</name>
</gene>
<dbReference type="RefSeq" id="WP_375518475.1">
    <property type="nucleotide sequence ID" value="NZ_JBHIRY010000001.1"/>
</dbReference>
<dbReference type="Proteomes" id="UP001580430">
    <property type="component" value="Unassembled WGS sequence"/>
</dbReference>
<name>A0ABV5BVE2_9BACL</name>
<proteinExistence type="predicted"/>
<sequence length="74" mass="8539">MKVNGRRKGGRLWINMSSGFHKLGDYRVEFDVSTGDRLMSSLTRRVYSIVRIQIGEQSFAELELFVKEEVSLDV</sequence>
<accession>A0ABV5BVE2</accession>